<sequence>MQTPDAARGTTTLRAPSLGDLADILSSADSTESLVRPLLALLHDATGMESVYLTSIDIRAGTQSVDFALNRGAMQIPEGITVPWKDTLCRRAIEEGREFTNDVPERWGDSQAAREMGIVSYLSTPVRIGDEELYGTLCAASASKCDMPVGSRRLLYLFGKLIGRQIEHERLLSYLRRENSQLSEESLTDPLTGLANRRALMEHLGRCVASTRHADSPVLMAFIDLDGFKAINDAHGHDAGDRFLIEVALRLREGLRERDVVARHGGDEFVVLTAGAHDPEVPAADALRERIESLIAGDYVLGQVRFHYPGASVGVVPCPPGGDRDALLAEADAAMYARKRERRARA</sequence>
<dbReference type="InterPro" id="IPR029787">
    <property type="entry name" value="Nucleotide_cyclase"/>
</dbReference>
<dbReference type="AlphaFoldDB" id="A0A5C8KMJ5"/>
<dbReference type="EC" id="2.7.7.65" evidence="1"/>
<reference evidence="4 5" key="1">
    <citation type="submission" date="2019-08" db="EMBL/GenBank/DDBJ databases">
        <authorList>
            <person name="Karlyshev A.V."/>
        </authorList>
    </citation>
    <scope>NUCLEOTIDE SEQUENCE [LARGE SCALE GENOMIC DNA]</scope>
    <source>
        <strain evidence="4 5">Alg18-2.2</strain>
    </source>
</reference>
<dbReference type="PANTHER" id="PTHR45138">
    <property type="entry name" value="REGULATORY COMPONENTS OF SENSORY TRANSDUCTION SYSTEM"/>
    <property type="match status" value="1"/>
</dbReference>
<dbReference type="SUPFAM" id="SSF55073">
    <property type="entry name" value="Nucleotide cyclase"/>
    <property type="match status" value="1"/>
</dbReference>
<accession>A0A5C8KMJ5</accession>
<dbReference type="Pfam" id="PF13185">
    <property type="entry name" value="GAF_2"/>
    <property type="match status" value="1"/>
</dbReference>
<dbReference type="GO" id="GO:1902201">
    <property type="term" value="P:negative regulation of bacterial-type flagellum-dependent cell motility"/>
    <property type="evidence" value="ECO:0007669"/>
    <property type="project" value="TreeGrafter"/>
</dbReference>
<evidence type="ECO:0000256" key="1">
    <source>
        <dbReference type="ARBA" id="ARBA00012528"/>
    </source>
</evidence>
<dbReference type="EMBL" id="VRTS01000007">
    <property type="protein sequence ID" value="TXK60991.1"/>
    <property type="molecule type" value="Genomic_DNA"/>
</dbReference>
<gene>
    <name evidence="4" type="ORF">FU658_10450</name>
</gene>
<dbReference type="GO" id="GO:0005886">
    <property type="term" value="C:plasma membrane"/>
    <property type="evidence" value="ECO:0007669"/>
    <property type="project" value="TreeGrafter"/>
</dbReference>
<name>A0A5C8KMJ5_9GAMM</name>
<protein>
    <recommendedName>
        <fullName evidence="1">diguanylate cyclase</fullName>
        <ecNumber evidence="1">2.7.7.65</ecNumber>
    </recommendedName>
</protein>
<evidence type="ECO:0000313" key="4">
    <source>
        <dbReference type="EMBL" id="TXK60991.1"/>
    </source>
</evidence>
<dbReference type="RefSeq" id="WP_147892034.1">
    <property type="nucleotide sequence ID" value="NZ_VRTS01000007.1"/>
</dbReference>
<dbReference type="PANTHER" id="PTHR45138:SF9">
    <property type="entry name" value="DIGUANYLATE CYCLASE DGCM-RELATED"/>
    <property type="match status" value="1"/>
</dbReference>
<dbReference type="CDD" id="cd01949">
    <property type="entry name" value="GGDEF"/>
    <property type="match status" value="1"/>
</dbReference>
<dbReference type="InterPro" id="IPR003018">
    <property type="entry name" value="GAF"/>
</dbReference>
<dbReference type="InterPro" id="IPR029016">
    <property type="entry name" value="GAF-like_dom_sf"/>
</dbReference>
<dbReference type="NCBIfam" id="TIGR00254">
    <property type="entry name" value="GGDEF"/>
    <property type="match status" value="1"/>
</dbReference>
<dbReference type="InterPro" id="IPR043128">
    <property type="entry name" value="Rev_trsase/Diguanyl_cyclase"/>
</dbReference>
<dbReference type="GO" id="GO:0043709">
    <property type="term" value="P:cell adhesion involved in single-species biofilm formation"/>
    <property type="evidence" value="ECO:0007669"/>
    <property type="project" value="TreeGrafter"/>
</dbReference>
<dbReference type="SUPFAM" id="SSF55781">
    <property type="entry name" value="GAF domain-like"/>
    <property type="match status" value="1"/>
</dbReference>
<proteinExistence type="predicted"/>
<dbReference type="PROSITE" id="PS50887">
    <property type="entry name" value="GGDEF"/>
    <property type="match status" value="1"/>
</dbReference>
<evidence type="ECO:0000256" key="2">
    <source>
        <dbReference type="ARBA" id="ARBA00034247"/>
    </source>
</evidence>
<dbReference type="Proteomes" id="UP000321248">
    <property type="component" value="Unassembled WGS sequence"/>
</dbReference>
<comment type="caution">
    <text evidence="4">The sequence shown here is derived from an EMBL/GenBank/DDBJ whole genome shotgun (WGS) entry which is preliminary data.</text>
</comment>
<dbReference type="Gene3D" id="3.30.70.270">
    <property type="match status" value="1"/>
</dbReference>
<keyword evidence="5" id="KW-1185">Reference proteome</keyword>
<dbReference type="InterPro" id="IPR050469">
    <property type="entry name" value="Diguanylate_Cyclase"/>
</dbReference>
<dbReference type="OrthoDB" id="9803824at2"/>
<dbReference type="InterPro" id="IPR000160">
    <property type="entry name" value="GGDEF_dom"/>
</dbReference>
<dbReference type="GO" id="GO:0052621">
    <property type="term" value="F:diguanylate cyclase activity"/>
    <property type="evidence" value="ECO:0007669"/>
    <property type="project" value="UniProtKB-EC"/>
</dbReference>
<evidence type="ECO:0000313" key="5">
    <source>
        <dbReference type="Proteomes" id="UP000321248"/>
    </source>
</evidence>
<feature type="domain" description="GGDEF" evidence="3">
    <location>
        <begin position="216"/>
        <end position="346"/>
    </location>
</feature>
<evidence type="ECO:0000259" key="3">
    <source>
        <dbReference type="PROSITE" id="PS50887"/>
    </source>
</evidence>
<dbReference type="Gene3D" id="3.30.450.40">
    <property type="match status" value="1"/>
</dbReference>
<organism evidence="4 5">
    <name type="scientific">Alkalisalibacterium limincola</name>
    <dbReference type="NCBI Taxonomy" id="2699169"/>
    <lineage>
        <taxon>Bacteria</taxon>
        <taxon>Pseudomonadati</taxon>
        <taxon>Pseudomonadota</taxon>
        <taxon>Gammaproteobacteria</taxon>
        <taxon>Lysobacterales</taxon>
        <taxon>Lysobacteraceae</taxon>
        <taxon>Alkalisalibacterium</taxon>
    </lineage>
</organism>
<dbReference type="SMART" id="SM00267">
    <property type="entry name" value="GGDEF"/>
    <property type="match status" value="1"/>
</dbReference>
<dbReference type="Pfam" id="PF00990">
    <property type="entry name" value="GGDEF"/>
    <property type="match status" value="1"/>
</dbReference>
<comment type="catalytic activity">
    <reaction evidence="2">
        <text>2 GTP = 3',3'-c-di-GMP + 2 diphosphate</text>
        <dbReference type="Rhea" id="RHEA:24898"/>
        <dbReference type="ChEBI" id="CHEBI:33019"/>
        <dbReference type="ChEBI" id="CHEBI:37565"/>
        <dbReference type="ChEBI" id="CHEBI:58805"/>
        <dbReference type="EC" id="2.7.7.65"/>
    </reaction>
</comment>